<evidence type="ECO:0000313" key="2">
    <source>
        <dbReference type="Proteomes" id="UP000006426"/>
    </source>
</evidence>
<proteinExistence type="predicted"/>
<dbReference type="RefSeq" id="WP_005741873.1">
    <property type="nucleotide sequence ID" value="NZ_CP031226.1"/>
</dbReference>
<dbReference type="Proteomes" id="UP000006426">
    <property type="component" value="Plasmid pmppla107"/>
</dbReference>
<name>A0AAD0PW52_PSEAV</name>
<accession>A0AAD0PW52</accession>
<keyword evidence="1" id="KW-0614">Plasmid</keyword>
<dbReference type="AlphaFoldDB" id="A0AAD0PW52"/>
<protein>
    <submittedName>
        <fullName evidence="1">Uncharacterized protein</fullName>
    </submittedName>
</protein>
<organism evidence="1 2">
    <name type="scientific">Pseudomonas amygdali pv. lachrymans str. M301315</name>
    <dbReference type="NCBI Taxonomy" id="629260"/>
    <lineage>
        <taxon>Bacteria</taxon>
        <taxon>Pseudomonadati</taxon>
        <taxon>Pseudomonadota</taxon>
        <taxon>Gammaproteobacteria</taxon>
        <taxon>Pseudomonadales</taxon>
        <taxon>Pseudomonadaceae</taxon>
        <taxon>Pseudomonas</taxon>
        <taxon>Pseudomonas amygdali</taxon>
    </lineage>
</organism>
<dbReference type="EMBL" id="CP031226">
    <property type="protein sequence ID" value="AXH59837.1"/>
    <property type="molecule type" value="Genomic_DNA"/>
</dbReference>
<gene>
    <name evidence="1" type="ORF">PLA107_031940</name>
</gene>
<evidence type="ECO:0000313" key="1">
    <source>
        <dbReference type="EMBL" id="AXH59837.1"/>
    </source>
</evidence>
<reference evidence="1 2" key="1">
    <citation type="journal article" date="2011" name="PLoS Pathog.">
        <title>Dynamic evolution of pathogenicity revealed by sequencing and comparative genomics of 19 Pseudomonas syringae isolates.</title>
        <authorList>
            <person name="Baltrus D.A."/>
            <person name="Nishimura M.T."/>
            <person name="Romanchuk A."/>
            <person name="Chang J.H."/>
            <person name="Mukhtar M.S."/>
            <person name="Cherkis K."/>
            <person name="Roach J."/>
            <person name="Grant S.R."/>
            <person name="Jones C.D."/>
            <person name="Dangl J.L."/>
        </authorList>
    </citation>
    <scope>NUCLEOTIDE SEQUENCE [LARGE SCALE GENOMIC DNA]</scope>
    <source>
        <strain evidence="1 2">M301315</strain>
    </source>
</reference>
<geneLocation type="plasmid" evidence="2">
    <name>pmppla107</name>
</geneLocation>
<sequence>MTFTTAQKSVLKNLDLHAEQRVHNTPAYAAKCFEHVLGIYLEFGAYRVFCEAIDSHNGSYVAAYHDFSELMFMLGITHDDFRLPELMAIVAQEVRVNPTGPLNRVLQKPKAKYYGIIPPRLLDDDRKLRFNLDDYLTVHQAGLERSMPEAIKDQAQHESLAFLLRAIHDEDDQQFERLAEQLKPHIYREGLAYSNVARLAALGDAVTPSEVLGRLRCMTIEPAAAETGDFSVAQADSFLDLVDNQIRLHGLTPDQFTGGCDFLITSTALSGLDRNIHTSRLSAMILHLLDELGRRGFDFEKEVIARSMDYLKSLSVTAQKMGNFNGALSATIDVDHEEIQATCSQAVSYENLVTPTGRLKCLAAVRIFAERASPWLGQFISELIDRFDVQVIEQAPLTDLEALGLYRHTGQARDLQRIQSGAVRDRAFGADLGL</sequence>
<dbReference type="GeneID" id="39474232"/>